<proteinExistence type="predicted"/>
<accession>A0A9Q3KXA0</accession>
<dbReference type="EMBL" id="AVOT02126777">
    <property type="protein sequence ID" value="MBW0587349.1"/>
    <property type="molecule type" value="Genomic_DNA"/>
</dbReference>
<dbReference type="AlphaFoldDB" id="A0A9Q3KXA0"/>
<name>A0A9Q3KXA0_9BASI</name>
<evidence type="ECO:0000313" key="1">
    <source>
        <dbReference type="EMBL" id="MBW0587349.1"/>
    </source>
</evidence>
<gene>
    <name evidence="1" type="ORF">O181_127064</name>
</gene>
<dbReference type="Proteomes" id="UP000765509">
    <property type="component" value="Unassembled WGS sequence"/>
</dbReference>
<keyword evidence="2" id="KW-1185">Reference proteome</keyword>
<protein>
    <submittedName>
        <fullName evidence="1">Uncharacterized protein</fullName>
    </submittedName>
</protein>
<organism evidence="1 2">
    <name type="scientific">Austropuccinia psidii MF-1</name>
    <dbReference type="NCBI Taxonomy" id="1389203"/>
    <lineage>
        <taxon>Eukaryota</taxon>
        <taxon>Fungi</taxon>
        <taxon>Dikarya</taxon>
        <taxon>Basidiomycota</taxon>
        <taxon>Pucciniomycotina</taxon>
        <taxon>Pucciniomycetes</taxon>
        <taxon>Pucciniales</taxon>
        <taxon>Sphaerophragmiaceae</taxon>
        <taxon>Austropuccinia</taxon>
    </lineage>
</organism>
<reference evidence="1" key="1">
    <citation type="submission" date="2021-03" db="EMBL/GenBank/DDBJ databases">
        <title>Draft genome sequence of rust myrtle Austropuccinia psidii MF-1, a brazilian biotype.</title>
        <authorList>
            <person name="Quecine M.C."/>
            <person name="Pachon D.M.R."/>
            <person name="Bonatelli M.L."/>
            <person name="Correr F.H."/>
            <person name="Franceschini L.M."/>
            <person name="Leite T.F."/>
            <person name="Margarido G.R.A."/>
            <person name="Almeida C.A."/>
            <person name="Ferrarezi J.A."/>
            <person name="Labate C.A."/>
        </authorList>
    </citation>
    <scope>NUCLEOTIDE SEQUENCE</scope>
    <source>
        <strain evidence="1">MF-1</strain>
    </source>
</reference>
<comment type="caution">
    <text evidence="1">The sequence shown here is derived from an EMBL/GenBank/DDBJ whole genome shotgun (WGS) entry which is preliminary data.</text>
</comment>
<sequence>MSQFSVKTQGKFDELHRSNESLKELTTLQEATIKAIQESCAKLCKSLEQTNKRLTKFFEEQYHCKRDWDCLDQDIKKLFNVCQNMKPKPQVHVLDNPYQEDIKPDVLLDNKPRYPSQYQDGDNMTYSEKEALKQLPEASSWPKFFGVGDYYHMELTNYIYVQSILDY</sequence>
<evidence type="ECO:0000313" key="2">
    <source>
        <dbReference type="Proteomes" id="UP000765509"/>
    </source>
</evidence>